<evidence type="ECO:0000256" key="6">
    <source>
        <dbReference type="ARBA" id="ARBA00023136"/>
    </source>
</evidence>
<feature type="transmembrane region" description="Helical" evidence="7">
    <location>
        <begin position="106"/>
        <end position="127"/>
    </location>
</feature>
<dbReference type="PANTHER" id="PTHR23291:SF115">
    <property type="entry name" value="MODULATOR OF FTSH PROTEASE YCCA"/>
    <property type="match status" value="1"/>
</dbReference>
<gene>
    <name evidence="8" type="ORF">IF202_02725</name>
</gene>
<dbReference type="RefSeq" id="WP_191593329.1">
    <property type="nucleotide sequence ID" value="NZ_JACYFC010000001.1"/>
</dbReference>
<evidence type="ECO:0000313" key="8">
    <source>
        <dbReference type="EMBL" id="MBD5769955.1"/>
    </source>
</evidence>
<evidence type="ECO:0000256" key="7">
    <source>
        <dbReference type="RuleBase" id="RU004379"/>
    </source>
</evidence>
<feature type="transmembrane region" description="Helical" evidence="7">
    <location>
        <begin position="21"/>
        <end position="41"/>
    </location>
</feature>
<keyword evidence="9" id="KW-1185">Reference proteome</keyword>
<organism evidence="8 9">
    <name type="scientific">Marinomonas colpomeniae</name>
    <dbReference type="NCBI Taxonomy" id="2774408"/>
    <lineage>
        <taxon>Bacteria</taxon>
        <taxon>Pseudomonadati</taxon>
        <taxon>Pseudomonadota</taxon>
        <taxon>Gammaproteobacteria</taxon>
        <taxon>Oceanospirillales</taxon>
        <taxon>Oceanospirillaceae</taxon>
        <taxon>Marinomonas</taxon>
    </lineage>
</organism>
<comment type="caution">
    <text evidence="8">The sequence shown here is derived from an EMBL/GenBank/DDBJ whole genome shotgun (WGS) entry which is preliminary data.</text>
</comment>
<comment type="similarity">
    <text evidence="2 7">Belongs to the BI1 family.</text>
</comment>
<protein>
    <submittedName>
        <fullName evidence="8">Bax inhibitor-1/YccA family protein</fullName>
    </submittedName>
</protein>
<evidence type="ECO:0000313" key="9">
    <source>
        <dbReference type="Proteomes" id="UP000604161"/>
    </source>
</evidence>
<dbReference type="CDD" id="cd10433">
    <property type="entry name" value="YccA_like"/>
    <property type="match status" value="1"/>
</dbReference>
<comment type="subcellular location">
    <subcellularLocation>
        <location evidence="1">Cell membrane</location>
        <topology evidence="1">Multi-pass membrane protein</topology>
    </subcellularLocation>
</comment>
<name>A0ABR8NV76_9GAMM</name>
<dbReference type="Pfam" id="PF01027">
    <property type="entry name" value="Bax1-I"/>
    <property type="match status" value="1"/>
</dbReference>
<keyword evidence="3" id="KW-1003">Cell membrane</keyword>
<evidence type="ECO:0000256" key="4">
    <source>
        <dbReference type="ARBA" id="ARBA00022692"/>
    </source>
</evidence>
<reference evidence="8 9" key="1">
    <citation type="submission" date="2020-09" db="EMBL/GenBank/DDBJ databases">
        <title>Marinomonas sp. nov., isolated from the cysticercosis algae of Qingdao, China.</title>
        <authorList>
            <person name="Sun X."/>
        </authorList>
    </citation>
    <scope>NUCLEOTIDE SEQUENCE [LARGE SCALE GENOMIC DNA]</scope>
    <source>
        <strain evidence="8 9">SM2066</strain>
    </source>
</reference>
<evidence type="ECO:0000256" key="5">
    <source>
        <dbReference type="ARBA" id="ARBA00022989"/>
    </source>
</evidence>
<proteinExistence type="inferred from homology"/>
<feature type="transmembrane region" description="Helical" evidence="7">
    <location>
        <begin position="192"/>
        <end position="217"/>
    </location>
</feature>
<feature type="transmembrane region" description="Helical" evidence="7">
    <location>
        <begin position="47"/>
        <end position="65"/>
    </location>
</feature>
<accession>A0ABR8NV76</accession>
<keyword evidence="5 7" id="KW-1133">Transmembrane helix</keyword>
<dbReference type="InterPro" id="IPR006214">
    <property type="entry name" value="Bax_inhibitor_1-related"/>
</dbReference>
<keyword evidence="4 7" id="KW-0812">Transmembrane</keyword>
<feature type="transmembrane region" description="Helical" evidence="7">
    <location>
        <begin position="77"/>
        <end position="100"/>
    </location>
</feature>
<dbReference type="Proteomes" id="UP000604161">
    <property type="component" value="Unassembled WGS sequence"/>
</dbReference>
<evidence type="ECO:0000256" key="2">
    <source>
        <dbReference type="ARBA" id="ARBA00010350"/>
    </source>
</evidence>
<dbReference type="EMBL" id="JACYFC010000001">
    <property type="protein sequence ID" value="MBD5769955.1"/>
    <property type="molecule type" value="Genomic_DNA"/>
</dbReference>
<feature type="transmembrane region" description="Helical" evidence="7">
    <location>
        <begin position="161"/>
        <end position="180"/>
    </location>
</feature>
<evidence type="ECO:0000256" key="3">
    <source>
        <dbReference type="ARBA" id="ARBA00022475"/>
    </source>
</evidence>
<dbReference type="PANTHER" id="PTHR23291">
    <property type="entry name" value="BAX INHIBITOR-RELATED"/>
    <property type="match status" value="1"/>
</dbReference>
<keyword evidence="6 7" id="KW-0472">Membrane</keyword>
<feature type="transmembrane region" description="Helical" evidence="7">
    <location>
        <begin position="134"/>
        <end position="155"/>
    </location>
</feature>
<evidence type="ECO:0000256" key="1">
    <source>
        <dbReference type="ARBA" id="ARBA00004651"/>
    </source>
</evidence>
<sequence length="221" mass="23624">MRYTEALSAPSSSSQAANKTLRNTYGLLSLTLLFSAFTAGLSVTMNLPHPGLIITLVGFYGLLFLTHKFKNSSLGILFVFALTGFMGLTLGPILSMYLTLPGGGSLIMSALGITGLSFLALSAYALISKRDFSFLNGFITVGFFVLLFAVIAGFFVQMPALQIFISAGFALFSAAIILLQTNQIVRGGETNYIVATVNLYVSLYNMFLSILSLLGMANSDD</sequence>